<feature type="domain" description="DUF8208" evidence="3">
    <location>
        <begin position="21"/>
        <end position="369"/>
    </location>
</feature>
<organism evidence="4 5">
    <name type="scientific">Exiguobacterium aurantiacum</name>
    <dbReference type="NCBI Taxonomy" id="33987"/>
    <lineage>
        <taxon>Bacteria</taxon>
        <taxon>Bacillati</taxon>
        <taxon>Bacillota</taxon>
        <taxon>Bacilli</taxon>
        <taxon>Bacillales</taxon>
        <taxon>Bacillales Family XII. Incertae Sedis</taxon>
        <taxon>Exiguobacterium</taxon>
    </lineage>
</organism>
<proteinExistence type="predicted"/>
<dbReference type="RefSeq" id="WP_368656331.1">
    <property type="nucleotide sequence ID" value="NZ_UGGP01000003.1"/>
</dbReference>
<evidence type="ECO:0000313" key="5">
    <source>
        <dbReference type="Proteomes" id="UP000254060"/>
    </source>
</evidence>
<evidence type="ECO:0000256" key="1">
    <source>
        <dbReference type="SAM" id="MobiDB-lite"/>
    </source>
</evidence>
<accession>A0A377HHG0</accession>
<gene>
    <name evidence="4" type="ORF">NCTC13163_03269</name>
</gene>
<feature type="compositionally biased region" description="Basic and acidic residues" evidence="1">
    <location>
        <begin position="502"/>
        <end position="527"/>
    </location>
</feature>
<keyword evidence="2" id="KW-0472">Membrane</keyword>
<feature type="compositionally biased region" description="Basic and acidic residues" evidence="1">
    <location>
        <begin position="552"/>
        <end position="561"/>
    </location>
</feature>
<feature type="transmembrane region" description="Helical" evidence="2">
    <location>
        <begin position="74"/>
        <end position="92"/>
    </location>
</feature>
<dbReference type="InterPro" id="IPR058521">
    <property type="entry name" value="DUF8208"/>
</dbReference>
<evidence type="ECO:0000259" key="3">
    <source>
        <dbReference type="Pfam" id="PF26635"/>
    </source>
</evidence>
<dbReference type="Proteomes" id="UP000254060">
    <property type="component" value="Unassembled WGS sequence"/>
</dbReference>
<feature type="compositionally biased region" description="Low complexity" evidence="1">
    <location>
        <begin position="576"/>
        <end position="591"/>
    </location>
</feature>
<feature type="transmembrane region" description="Helical" evidence="2">
    <location>
        <begin position="297"/>
        <end position="321"/>
    </location>
</feature>
<name>A0A377HHG0_9BACL</name>
<dbReference type="InterPro" id="IPR058066">
    <property type="entry name" value="pXO2-14_N"/>
</dbReference>
<feature type="compositionally biased region" description="Low complexity" evidence="1">
    <location>
        <begin position="465"/>
        <end position="479"/>
    </location>
</feature>
<reference evidence="4 5" key="1">
    <citation type="submission" date="2018-06" db="EMBL/GenBank/DDBJ databases">
        <authorList>
            <consortium name="Pathogen Informatics"/>
            <person name="Doyle S."/>
        </authorList>
    </citation>
    <scope>NUCLEOTIDE SEQUENCE [LARGE SCALE GENOMIC DNA]</scope>
    <source>
        <strain evidence="4 5">NCTC13163</strain>
    </source>
</reference>
<keyword evidence="2" id="KW-1133">Transmembrane helix</keyword>
<feature type="compositionally biased region" description="Polar residues" evidence="1">
    <location>
        <begin position="406"/>
        <end position="428"/>
    </location>
</feature>
<feature type="region of interest" description="Disordered" evidence="1">
    <location>
        <begin position="387"/>
        <end position="430"/>
    </location>
</feature>
<evidence type="ECO:0000256" key="2">
    <source>
        <dbReference type="SAM" id="Phobius"/>
    </source>
</evidence>
<keyword evidence="2" id="KW-0812">Transmembrane</keyword>
<dbReference type="NCBIfam" id="NF045890">
    <property type="entry name" value="conj_pls20_p028"/>
    <property type="match status" value="1"/>
</dbReference>
<feature type="transmembrane region" description="Helical" evidence="2">
    <location>
        <begin position="101"/>
        <end position="119"/>
    </location>
</feature>
<dbReference type="Pfam" id="PF26635">
    <property type="entry name" value="DUF8208"/>
    <property type="match status" value="1"/>
</dbReference>
<protein>
    <recommendedName>
        <fullName evidence="3">DUF8208 domain-containing protein</fullName>
    </recommendedName>
</protein>
<evidence type="ECO:0000313" key="4">
    <source>
        <dbReference type="EMBL" id="STO53288.1"/>
    </source>
</evidence>
<feature type="transmembrane region" description="Helical" evidence="2">
    <location>
        <begin position="241"/>
        <end position="260"/>
    </location>
</feature>
<sequence length="654" mass="71848">MGDNEVVNKLQEFTDILSLSTLVLDALRSMGWILIRGLAVLIDGLEKVTDSILLTKAFFNNSQVVEFVSTIQPFLYVLLAASFLFTGYLIIFQKKFDREGFLINLFITVLILGLLSPTMTQVSEFSDTAIDFTTQNSGENSSSESISNQILRENIHDLIEYDRNDFSGLEGEALNSLPQSHLRNIDINEVFDSNEFRLGSTGEQISQSKLTWNGETMGTSKLDQGGVEWNNQYYYRYQPNWLTIFVTLGIMGFTLFSIAYKLARLSFELAFNYVLAILVAPADLHSGQKTKKVIQSILNTFLVIILIFVSIKLYTIGTAYLAETLDGFAYLIALIAFSVALIDGPNMVERLFGIDAGLKRGWGVALGAYAAGKGVTSVSAHAVSKVARATQGAPKMPSLHEAATTRMDSNSVPQNGSPLNAASQTPQRMDNERQIDANEFAQANQTASRTQADQENPTIPKDVAQPISGQESEPESQSSTHVKEAAGRTSPESIHATNPESNTERGPDHQTRSSETPRPESIRDHSSSGHSPVPASSTIEPVTGSIDAVSGPDHRHNESVARNDVTSPTPYEAPHSNDSSSSSSSTMDSSDAATAKHQGRARRTIHQDTVLDVETEVIEQVRENHTHRHSQNHEETRRIYPTSPPKPDNIKKKE</sequence>
<feature type="compositionally biased region" description="Low complexity" evidence="1">
    <location>
        <begin position="528"/>
        <end position="537"/>
    </location>
</feature>
<dbReference type="AlphaFoldDB" id="A0A377HHG0"/>
<feature type="region of interest" description="Disordered" evidence="1">
    <location>
        <begin position="442"/>
        <end position="654"/>
    </location>
</feature>
<feature type="compositionally biased region" description="Polar residues" evidence="1">
    <location>
        <begin position="490"/>
        <end position="501"/>
    </location>
</feature>
<feature type="compositionally biased region" description="Polar residues" evidence="1">
    <location>
        <begin position="442"/>
        <end position="457"/>
    </location>
</feature>
<feature type="transmembrane region" description="Helical" evidence="2">
    <location>
        <begin position="327"/>
        <end position="344"/>
    </location>
</feature>
<dbReference type="EMBL" id="UGGP01000003">
    <property type="protein sequence ID" value="STO53288.1"/>
    <property type="molecule type" value="Genomic_DNA"/>
</dbReference>